<accession>A0ABS4CLY2</accession>
<feature type="domain" description="Beta-lactamase-related" evidence="1">
    <location>
        <begin position="21"/>
        <end position="298"/>
    </location>
</feature>
<dbReference type="Gene3D" id="3.40.710.10">
    <property type="entry name" value="DD-peptidase/beta-lactamase superfamily"/>
    <property type="match status" value="1"/>
</dbReference>
<name>A0ABS4CLY2_9ENTE</name>
<dbReference type="SUPFAM" id="SSF56601">
    <property type="entry name" value="beta-lactamase/transpeptidase-like"/>
    <property type="match status" value="1"/>
</dbReference>
<comment type="caution">
    <text evidence="2">The sequence shown here is derived from an EMBL/GenBank/DDBJ whole genome shotgun (WGS) entry which is preliminary data.</text>
</comment>
<gene>
    <name evidence="2" type="ORF">I6N96_15095</name>
</gene>
<dbReference type="Proteomes" id="UP000673375">
    <property type="component" value="Unassembled WGS sequence"/>
</dbReference>
<dbReference type="InterPro" id="IPR001466">
    <property type="entry name" value="Beta-lactam-related"/>
</dbReference>
<dbReference type="Pfam" id="PF00144">
    <property type="entry name" value="Beta-lactamase"/>
    <property type="match status" value="1"/>
</dbReference>
<dbReference type="GO" id="GO:0016787">
    <property type="term" value="F:hydrolase activity"/>
    <property type="evidence" value="ECO:0007669"/>
    <property type="project" value="UniProtKB-KW"/>
</dbReference>
<reference evidence="2 3" key="1">
    <citation type="submission" date="2020-12" db="EMBL/GenBank/DDBJ databases">
        <title>Vagococcus allomyrinae sp. nov. and Enterococcus lavae sp. nov., isolated from the larvae of Allomyrina dichotoma.</title>
        <authorList>
            <person name="Lee S.D."/>
        </authorList>
    </citation>
    <scope>NUCLEOTIDE SEQUENCE [LARGE SCALE GENOMIC DNA]</scope>
    <source>
        <strain evidence="2 3">BWM-S5</strain>
    </source>
</reference>
<keyword evidence="3" id="KW-1185">Reference proteome</keyword>
<dbReference type="EMBL" id="JAEDXU010000008">
    <property type="protein sequence ID" value="MBP1047612.1"/>
    <property type="molecule type" value="Genomic_DNA"/>
</dbReference>
<keyword evidence="2" id="KW-0378">Hydrolase</keyword>
<evidence type="ECO:0000259" key="1">
    <source>
        <dbReference type="Pfam" id="PF00144"/>
    </source>
</evidence>
<dbReference type="PANTHER" id="PTHR43283:SF7">
    <property type="entry name" value="BETA-LACTAMASE-RELATED DOMAIN-CONTAINING PROTEIN"/>
    <property type="match status" value="1"/>
</dbReference>
<dbReference type="PANTHER" id="PTHR43283">
    <property type="entry name" value="BETA-LACTAMASE-RELATED"/>
    <property type="match status" value="1"/>
</dbReference>
<proteinExistence type="predicted"/>
<sequence length="326" mass="36767">MEQGKQTELEQVIKSEYGNTAGLVIMKDGETLYESYFNDCSAESRIHIFSVTKSILSLLIGIAIDRGAIQSVDQKVLDFFPEYEIEEGEKSIQKITIRHLLTMTAPFKFEEEPYVEYFTSEDWAAFALKLLGGKGAVGEFRYRPIVGPDILSSILERAAGVSVLAFAKKHLFLPLGITVDRNITFKSQEEQFAFYEATTINGWVADQMGTNAAGWGLTLSPMDMAKIGQLYLTKGVWKEKQIISPQWLIDSITEHSRWQEMNLAYGYLWWLVDEDCHAAMGDGGNVIYINTKKNLVVASTALFVQDAKDRITFIKEHIEPFVSETV</sequence>
<protein>
    <submittedName>
        <fullName evidence="2">Serine hydrolase</fullName>
    </submittedName>
</protein>
<dbReference type="InterPro" id="IPR050789">
    <property type="entry name" value="Diverse_Enzym_Activities"/>
</dbReference>
<dbReference type="InterPro" id="IPR012338">
    <property type="entry name" value="Beta-lactam/transpept-like"/>
</dbReference>
<organism evidence="2 3">
    <name type="scientific">Enterococcus larvae</name>
    <dbReference type="NCBI Taxonomy" id="2794352"/>
    <lineage>
        <taxon>Bacteria</taxon>
        <taxon>Bacillati</taxon>
        <taxon>Bacillota</taxon>
        <taxon>Bacilli</taxon>
        <taxon>Lactobacillales</taxon>
        <taxon>Enterococcaceae</taxon>
        <taxon>Enterococcus</taxon>
    </lineage>
</organism>
<evidence type="ECO:0000313" key="2">
    <source>
        <dbReference type="EMBL" id="MBP1047612.1"/>
    </source>
</evidence>
<dbReference type="RefSeq" id="WP_209558388.1">
    <property type="nucleotide sequence ID" value="NZ_JAEDXU010000008.1"/>
</dbReference>
<evidence type="ECO:0000313" key="3">
    <source>
        <dbReference type="Proteomes" id="UP000673375"/>
    </source>
</evidence>